<name>A0ABP8VMV3_9MICO</name>
<sequence>MFEPKNGVDTALELFGYDGEWFLFAGGIVRIEPDHSNSSDADLEAKTVAWALATGGAGRYRLGFRRRWILGDHAAIARRLRPGREPRLLESRSPWDTSGLLVVPPELTPLQDRFCIQ</sequence>
<dbReference type="Proteomes" id="UP001501295">
    <property type="component" value="Unassembled WGS sequence"/>
</dbReference>
<proteinExistence type="predicted"/>
<dbReference type="EMBL" id="BAABLM010000001">
    <property type="protein sequence ID" value="GAA4667857.1"/>
    <property type="molecule type" value="Genomic_DNA"/>
</dbReference>
<organism evidence="1 2">
    <name type="scientific">Frondihabitans cladoniiphilus</name>
    <dbReference type="NCBI Taxonomy" id="715785"/>
    <lineage>
        <taxon>Bacteria</taxon>
        <taxon>Bacillati</taxon>
        <taxon>Actinomycetota</taxon>
        <taxon>Actinomycetes</taxon>
        <taxon>Micrococcales</taxon>
        <taxon>Microbacteriaceae</taxon>
        <taxon>Frondihabitans</taxon>
    </lineage>
</organism>
<keyword evidence="2" id="KW-1185">Reference proteome</keyword>
<evidence type="ECO:0000313" key="2">
    <source>
        <dbReference type="Proteomes" id="UP001501295"/>
    </source>
</evidence>
<comment type="caution">
    <text evidence="1">The sequence shown here is derived from an EMBL/GenBank/DDBJ whole genome shotgun (WGS) entry which is preliminary data.</text>
</comment>
<gene>
    <name evidence="1" type="ORF">GCM10025780_07810</name>
</gene>
<accession>A0ABP8VMV3</accession>
<protein>
    <submittedName>
        <fullName evidence="1">Uncharacterized protein</fullName>
    </submittedName>
</protein>
<reference evidence="2" key="1">
    <citation type="journal article" date="2019" name="Int. J. Syst. Evol. Microbiol.">
        <title>The Global Catalogue of Microorganisms (GCM) 10K type strain sequencing project: providing services to taxonomists for standard genome sequencing and annotation.</title>
        <authorList>
            <consortium name="The Broad Institute Genomics Platform"/>
            <consortium name="The Broad Institute Genome Sequencing Center for Infectious Disease"/>
            <person name="Wu L."/>
            <person name="Ma J."/>
        </authorList>
    </citation>
    <scope>NUCLEOTIDE SEQUENCE [LARGE SCALE GENOMIC DNA]</scope>
    <source>
        <strain evidence="2">JCM 18956</strain>
    </source>
</reference>
<evidence type="ECO:0000313" key="1">
    <source>
        <dbReference type="EMBL" id="GAA4667857.1"/>
    </source>
</evidence>